<dbReference type="EMBL" id="CP035093">
    <property type="protein sequence ID" value="QAT13838.1"/>
    <property type="molecule type" value="Genomic_DNA"/>
</dbReference>
<sequence length="69" mass="7237">MSRVPTVRRTDLDRSLAALKAAGHEIAGVTIKPGGEVMILTGQPSTAHQSASVSALDAWREQRRGQGAA</sequence>
<dbReference type="AlphaFoldDB" id="A0A410NVC7"/>
<name>A0A410NVC7_BREDI</name>
<dbReference type="GO" id="GO:0016491">
    <property type="term" value="F:oxidoreductase activity"/>
    <property type="evidence" value="ECO:0007669"/>
    <property type="project" value="InterPro"/>
</dbReference>
<dbReference type="Proteomes" id="UP000287388">
    <property type="component" value="Chromosome"/>
</dbReference>
<accession>A0A410NVC7</accession>
<keyword evidence="4" id="KW-1185">Reference proteome</keyword>
<organism evidence="1 3">
    <name type="scientific">Brevundimonas diminuta</name>
    <name type="common">Pseudomonas diminuta</name>
    <dbReference type="NCBI Taxonomy" id="293"/>
    <lineage>
        <taxon>Bacteria</taxon>
        <taxon>Pseudomonadati</taxon>
        <taxon>Pseudomonadota</taxon>
        <taxon>Alphaproteobacteria</taxon>
        <taxon>Caulobacterales</taxon>
        <taxon>Caulobacteraceae</taxon>
        <taxon>Brevundimonas</taxon>
    </lineage>
</organism>
<gene>
    <name evidence="1" type="ORF">EQG53_05400</name>
    <name evidence="2" type="ORF">I6H83_17030</name>
</gene>
<dbReference type="PROSITE" id="PS00059">
    <property type="entry name" value="ADH_ZINC"/>
    <property type="match status" value="1"/>
</dbReference>
<dbReference type="InterPro" id="IPR002328">
    <property type="entry name" value="ADH_Zn_CS"/>
</dbReference>
<dbReference type="GO" id="GO:0008270">
    <property type="term" value="F:zinc ion binding"/>
    <property type="evidence" value="ECO:0007669"/>
    <property type="project" value="InterPro"/>
</dbReference>
<reference evidence="2 4" key="2">
    <citation type="submission" date="2020-12" db="EMBL/GenBank/DDBJ databases">
        <title>FDA dAtabase for Regulatory Grade micrObial Sequences (FDA-ARGOS): Supporting development and validation of Infectious Disease Dx tests.</title>
        <authorList>
            <person name="Kerrigan L."/>
            <person name="Long C."/>
            <person name="Tallon L."/>
            <person name="Sadzewicz L."/>
            <person name="Zhao X."/>
            <person name="Boylan J."/>
            <person name="Ott S."/>
            <person name="Bowen H."/>
            <person name="Vavikolanu K."/>
            <person name="Mehta A."/>
            <person name="Aluvathingal J."/>
            <person name="Nadendla S."/>
            <person name="Yan Y."/>
            <person name="Sichtig H."/>
        </authorList>
    </citation>
    <scope>NUCLEOTIDE SEQUENCE [LARGE SCALE GENOMIC DNA]</scope>
    <source>
        <strain evidence="2 4">FDAARGOS_1026</strain>
    </source>
</reference>
<dbReference type="KEGG" id="bdm:EQG53_05400"/>
<reference evidence="1 3" key="1">
    <citation type="submission" date="2019-01" db="EMBL/GenBank/DDBJ databases">
        <title>Brevundimonas diminuta Genome sequencing and assembly.</title>
        <authorList>
            <person name="Chen H."/>
        </authorList>
    </citation>
    <scope>NUCLEOTIDE SEQUENCE [LARGE SCALE GENOMIC DNA]</scope>
    <source>
        <strain evidence="1">ATCC</strain>
        <strain evidence="3">ATCC(B) 19146</strain>
    </source>
</reference>
<protein>
    <submittedName>
        <fullName evidence="1">Uncharacterized protein</fullName>
    </submittedName>
</protein>
<proteinExistence type="predicted"/>
<dbReference type="Proteomes" id="UP000596117">
    <property type="component" value="Chromosome"/>
</dbReference>
<evidence type="ECO:0000313" key="4">
    <source>
        <dbReference type="Proteomes" id="UP000596117"/>
    </source>
</evidence>
<dbReference type="RefSeq" id="WP_003164154.1">
    <property type="nucleotide sequence ID" value="NZ_BJNC01000010.1"/>
</dbReference>
<evidence type="ECO:0000313" key="3">
    <source>
        <dbReference type="Proteomes" id="UP000287388"/>
    </source>
</evidence>
<dbReference type="EMBL" id="CP066026">
    <property type="protein sequence ID" value="QQB88798.1"/>
    <property type="molecule type" value="Genomic_DNA"/>
</dbReference>
<evidence type="ECO:0000313" key="1">
    <source>
        <dbReference type="EMBL" id="QAT13838.1"/>
    </source>
</evidence>
<evidence type="ECO:0000313" key="2">
    <source>
        <dbReference type="EMBL" id="QQB88798.1"/>
    </source>
</evidence>